<feature type="compositionally biased region" description="Polar residues" evidence="1">
    <location>
        <begin position="71"/>
        <end position="88"/>
    </location>
</feature>
<feature type="compositionally biased region" description="Low complexity" evidence="1">
    <location>
        <begin position="131"/>
        <end position="144"/>
    </location>
</feature>
<feature type="compositionally biased region" description="Low complexity" evidence="1">
    <location>
        <begin position="91"/>
        <end position="107"/>
    </location>
</feature>
<evidence type="ECO:0000313" key="2">
    <source>
        <dbReference type="EMBL" id="KAL1900229.1"/>
    </source>
</evidence>
<dbReference type="InterPro" id="IPR029063">
    <property type="entry name" value="SAM-dependent_MTases_sf"/>
</dbReference>
<feature type="compositionally biased region" description="Basic and acidic residues" evidence="1">
    <location>
        <begin position="599"/>
        <end position="609"/>
    </location>
</feature>
<feature type="region of interest" description="Disordered" evidence="1">
    <location>
        <begin position="599"/>
        <end position="644"/>
    </location>
</feature>
<evidence type="ECO:0000313" key="3">
    <source>
        <dbReference type="Proteomes" id="UP001583186"/>
    </source>
</evidence>
<feature type="compositionally biased region" description="Polar residues" evidence="1">
    <location>
        <begin position="327"/>
        <end position="349"/>
    </location>
</feature>
<feature type="region of interest" description="Disordered" evidence="1">
    <location>
        <begin position="196"/>
        <end position="278"/>
    </location>
</feature>
<reference evidence="2 3" key="1">
    <citation type="journal article" date="2024" name="IMA Fungus">
        <title>IMA Genome - F19 : A genome assembly and annotation guide to empower mycologists, including annotated draft genome sequences of Ceratocystis pirilliformis, Diaporthe australafricana, Fusarium ophioides, Paecilomyces lecythidis, and Sporothrix stenoceras.</title>
        <authorList>
            <person name="Aylward J."/>
            <person name="Wilson A.M."/>
            <person name="Visagie C.M."/>
            <person name="Spraker J."/>
            <person name="Barnes I."/>
            <person name="Buitendag C."/>
            <person name="Ceriani C."/>
            <person name="Del Mar Angel L."/>
            <person name="du Plessis D."/>
            <person name="Fuchs T."/>
            <person name="Gasser K."/>
            <person name="Kramer D."/>
            <person name="Li W."/>
            <person name="Munsamy K."/>
            <person name="Piso A."/>
            <person name="Price J.L."/>
            <person name="Sonnekus B."/>
            <person name="Thomas C."/>
            <person name="van der Nest A."/>
            <person name="van Dijk A."/>
            <person name="van Heerden A."/>
            <person name="van Vuuren N."/>
            <person name="Yilmaz N."/>
            <person name="Duong T.A."/>
            <person name="van der Merwe N.A."/>
            <person name="Wingfield M.J."/>
            <person name="Wingfield B.D."/>
        </authorList>
    </citation>
    <scope>NUCLEOTIDE SEQUENCE [LARGE SCALE GENOMIC DNA]</scope>
    <source>
        <strain evidence="2 3">CMW 5346</strain>
    </source>
</reference>
<evidence type="ECO:0000256" key="1">
    <source>
        <dbReference type="SAM" id="MobiDB-lite"/>
    </source>
</evidence>
<feature type="region of interest" description="Disordered" evidence="1">
    <location>
        <begin position="318"/>
        <end position="354"/>
    </location>
</feature>
<sequence length="705" mass="78120">MFDVVWANPDRELVGQRKARKEKEKEQKDTCSSGRSIASAETETSSLRSRKPQSFLESIRLKKKKPKQDAPSVSTSSRLSAFSDTAGNRDSVLAPSSVASSLGRSASVQYRDSTGDGAGSIGSGPRDRFLDSSSSQNRSSLDVDSILSKWTIPNSLATMLSVDEDTELELRTKNGKKTTSIKTTGSDIVQTVLRLRGDRSQEVNTPGSRYLDHDRDGSDIPQVPSLTPVASPQKSLQSPLTPNSLASSRRKKKRKNPDLKLQARHTVGKPPDSYVVPPDVPAIRPLSVRSSATSWNPRSSWENISLPNISLPAPLKVGIKTPRSPKSPANTIRSSSGAATEDTSPSSVAGQEDEGFNSLSLNLSGMQREILQMASADPETFWKRLTEQWGAWADAALYKELEMERKRWLLSALYSINPVPDTGVVKITGIDRRILAFFETQATASYIAALNASAPVHHMSPSPLSNKLFPNVAPMLSPAMSCTSLSASPQAFSDIYAQPLTALVSASDIPLVLRNMHRALKPQGTLHLLLIDPAPARSVTGPKLQAWMDEHLLLNLERRFRCTSPTRLFPTWLRDAHFQLGAEAKVVCRFPAVFKEEEVKDEKQEKQELQEATSSQEQPPQSSEQSSSQHPLDQPPSQQQTDNHGRLRSLVGQKLWQEIWGPYVTARNWWWEDEECREECLRLNTVWEYHIVDAVKKERYVASQL</sequence>
<accession>A0ABR3ZL27</accession>
<dbReference type="Proteomes" id="UP001583186">
    <property type="component" value="Unassembled WGS sequence"/>
</dbReference>
<keyword evidence="3" id="KW-1185">Reference proteome</keyword>
<feature type="compositionally biased region" description="Polar residues" evidence="1">
    <location>
        <begin position="30"/>
        <end position="47"/>
    </location>
</feature>
<evidence type="ECO:0008006" key="4">
    <source>
        <dbReference type="Google" id="ProtNLM"/>
    </source>
</evidence>
<feature type="compositionally biased region" description="Basic and acidic residues" evidence="1">
    <location>
        <begin position="14"/>
        <end position="29"/>
    </location>
</feature>
<dbReference type="Gene3D" id="3.40.50.150">
    <property type="entry name" value="Vaccinia Virus protein VP39"/>
    <property type="match status" value="1"/>
</dbReference>
<feature type="region of interest" description="Disordered" evidence="1">
    <location>
        <begin position="14"/>
        <end position="144"/>
    </location>
</feature>
<feature type="compositionally biased region" description="Low complexity" evidence="1">
    <location>
        <begin position="610"/>
        <end position="629"/>
    </location>
</feature>
<comment type="caution">
    <text evidence="2">The sequence shown here is derived from an EMBL/GenBank/DDBJ whole genome shotgun (WGS) entry which is preliminary data.</text>
</comment>
<dbReference type="EMBL" id="JAWCUI010000010">
    <property type="protein sequence ID" value="KAL1900229.1"/>
    <property type="molecule type" value="Genomic_DNA"/>
</dbReference>
<protein>
    <recommendedName>
        <fullName evidence="4">Methyltransferase type 11 domain-containing protein</fullName>
    </recommendedName>
</protein>
<proteinExistence type="predicted"/>
<organism evidence="2 3">
    <name type="scientific">Sporothrix stenoceras</name>
    <dbReference type="NCBI Taxonomy" id="5173"/>
    <lineage>
        <taxon>Eukaryota</taxon>
        <taxon>Fungi</taxon>
        <taxon>Dikarya</taxon>
        <taxon>Ascomycota</taxon>
        <taxon>Pezizomycotina</taxon>
        <taxon>Sordariomycetes</taxon>
        <taxon>Sordariomycetidae</taxon>
        <taxon>Ophiostomatales</taxon>
        <taxon>Ophiostomataceae</taxon>
        <taxon>Sporothrix</taxon>
    </lineage>
</organism>
<name>A0ABR3ZL27_9PEZI</name>
<feature type="compositionally biased region" description="Polar residues" evidence="1">
    <location>
        <begin position="224"/>
        <end position="247"/>
    </location>
</feature>
<gene>
    <name evidence="2" type="ORF">Sste5346_002540</name>
</gene>